<reference evidence="3 4" key="1">
    <citation type="submission" date="2016-10" db="EMBL/GenBank/DDBJ databases">
        <authorList>
            <person name="de Groot N.N."/>
        </authorList>
    </citation>
    <scope>NUCLEOTIDE SEQUENCE [LARGE SCALE GENOMIC DNA]</scope>
    <source>
        <strain evidence="3 4">DSM 43019</strain>
    </source>
</reference>
<proteinExistence type="predicted"/>
<dbReference type="RefSeq" id="WP_093617947.1">
    <property type="nucleotide sequence ID" value="NZ_BOMT01000053.1"/>
</dbReference>
<keyword evidence="1" id="KW-0732">Signal</keyword>
<accession>A0A1I2I2K5</accession>
<gene>
    <name evidence="3" type="ORF">SAMN05421541_109245</name>
</gene>
<keyword evidence="4" id="KW-1185">Reference proteome</keyword>
<name>A0A1I2I2K5_9ACTN</name>
<dbReference type="InterPro" id="IPR000073">
    <property type="entry name" value="AB_hydrolase_1"/>
</dbReference>
<dbReference type="PANTHER" id="PTHR43265:SF1">
    <property type="entry name" value="ESTERASE ESTD"/>
    <property type="match status" value="1"/>
</dbReference>
<dbReference type="PANTHER" id="PTHR43265">
    <property type="entry name" value="ESTERASE ESTD"/>
    <property type="match status" value="1"/>
</dbReference>
<evidence type="ECO:0000313" key="4">
    <source>
        <dbReference type="Proteomes" id="UP000199645"/>
    </source>
</evidence>
<dbReference type="STRING" id="35752.SAMN05421541_109245"/>
<evidence type="ECO:0000259" key="2">
    <source>
        <dbReference type="PROSITE" id="PS50222"/>
    </source>
</evidence>
<dbReference type="InterPro" id="IPR029058">
    <property type="entry name" value="AB_hydrolase_fold"/>
</dbReference>
<organism evidence="3 4">
    <name type="scientific">Actinoplanes philippinensis</name>
    <dbReference type="NCBI Taxonomy" id="35752"/>
    <lineage>
        <taxon>Bacteria</taxon>
        <taxon>Bacillati</taxon>
        <taxon>Actinomycetota</taxon>
        <taxon>Actinomycetes</taxon>
        <taxon>Micromonosporales</taxon>
        <taxon>Micromonosporaceae</taxon>
        <taxon>Actinoplanes</taxon>
    </lineage>
</organism>
<dbReference type="OrthoDB" id="5902829at2"/>
<dbReference type="InterPro" id="IPR002048">
    <property type="entry name" value="EF_hand_dom"/>
</dbReference>
<dbReference type="SUPFAM" id="SSF53474">
    <property type="entry name" value="alpha/beta-Hydrolases"/>
    <property type="match status" value="1"/>
</dbReference>
<dbReference type="PROSITE" id="PS50222">
    <property type="entry name" value="EF_HAND_2"/>
    <property type="match status" value="1"/>
</dbReference>
<dbReference type="InterPro" id="IPR053145">
    <property type="entry name" value="AB_hydrolase_Est10"/>
</dbReference>
<dbReference type="AlphaFoldDB" id="A0A1I2I2K5"/>
<dbReference type="EMBL" id="FONV01000009">
    <property type="protein sequence ID" value="SFF36605.1"/>
    <property type="molecule type" value="Genomic_DNA"/>
</dbReference>
<dbReference type="GO" id="GO:0005509">
    <property type="term" value="F:calcium ion binding"/>
    <property type="evidence" value="ECO:0007669"/>
    <property type="project" value="InterPro"/>
</dbReference>
<evidence type="ECO:0000313" key="3">
    <source>
        <dbReference type="EMBL" id="SFF36605.1"/>
    </source>
</evidence>
<dbReference type="Proteomes" id="UP000199645">
    <property type="component" value="Unassembled WGS sequence"/>
</dbReference>
<feature type="signal peptide" evidence="1">
    <location>
        <begin position="1"/>
        <end position="24"/>
    </location>
</feature>
<sequence>MKWKKTAVLTVATVTIGLVPPAFAEATGGSGSYWAGIVRESVTIPMDGGWSAEGEITYPKGARGRLPILVLLHGSGYNDMDQTLAPGVTTLKTVARTANRAGFAVLRFNKRGVVGVGPRLSDDPAVLDPAKPYEQTVRDAAAAVRFAATAKRADPAAVYLLGHSEGTQVAGNLAGDPHAWGIRKPAGVIAMGVIDGTPRQVIYYQAVGRTLGQLHEEFDVDGDGRLTADETAHGLIGLPGDTAAQFRAVLTDPATDTDGDGELAIDTEVEPVVRAAAGFDRFPNLPGLPDRFARYITDIGRFPAPARDLPHYDGPVLLLNGQTDTQTVVRGAIVTDAALATAGNRDHTLITYPGVSHLMNVTPKYQPVPGNPDPAVLRDITTWLAAHR</sequence>
<dbReference type="Pfam" id="PF12697">
    <property type="entry name" value="Abhydrolase_6"/>
    <property type="match status" value="1"/>
</dbReference>
<dbReference type="Gene3D" id="3.40.50.1820">
    <property type="entry name" value="alpha/beta hydrolase"/>
    <property type="match status" value="2"/>
</dbReference>
<dbReference type="GO" id="GO:0052689">
    <property type="term" value="F:carboxylic ester hydrolase activity"/>
    <property type="evidence" value="ECO:0007669"/>
    <property type="project" value="TreeGrafter"/>
</dbReference>
<evidence type="ECO:0000256" key="1">
    <source>
        <dbReference type="SAM" id="SignalP"/>
    </source>
</evidence>
<feature type="domain" description="EF-hand" evidence="2">
    <location>
        <begin position="206"/>
        <end position="241"/>
    </location>
</feature>
<feature type="chain" id="PRO_5011778747" description="EF-hand domain-containing protein" evidence="1">
    <location>
        <begin position="25"/>
        <end position="388"/>
    </location>
</feature>
<protein>
    <recommendedName>
        <fullName evidence="2">EF-hand domain-containing protein</fullName>
    </recommendedName>
</protein>